<dbReference type="Gene3D" id="3.30.70.330">
    <property type="match status" value="1"/>
</dbReference>
<accession>A0A4S8IH21</accession>
<dbReference type="EMBL" id="PYDT01000010">
    <property type="protein sequence ID" value="THU47084.1"/>
    <property type="molecule type" value="Genomic_DNA"/>
</dbReference>
<dbReference type="InterPro" id="IPR012677">
    <property type="entry name" value="Nucleotide-bd_a/b_plait_sf"/>
</dbReference>
<dbReference type="Proteomes" id="UP000317650">
    <property type="component" value="Chromosome 9"/>
</dbReference>
<evidence type="ECO:0000256" key="2">
    <source>
        <dbReference type="ARBA" id="ARBA00023242"/>
    </source>
</evidence>
<dbReference type="GO" id="GO:0010468">
    <property type="term" value="P:regulation of gene expression"/>
    <property type="evidence" value="ECO:0007669"/>
    <property type="project" value="TreeGrafter"/>
</dbReference>
<name>A0A4S8IH21_MUSBA</name>
<proteinExistence type="predicted"/>
<evidence type="ECO:0000313" key="7">
    <source>
        <dbReference type="Proteomes" id="UP000317650"/>
    </source>
</evidence>
<organism evidence="6 7">
    <name type="scientific">Musa balbisiana</name>
    <name type="common">Banana</name>
    <dbReference type="NCBI Taxonomy" id="52838"/>
    <lineage>
        <taxon>Eukaryota</taxon>
        <taxon>Viridiplantae</taxon>
        <taxon>Streptophyta</taxon>
        <taxon>Embryophyta</taxon>
        <taxon>Tracheophyta</taxon>
        <taxon>Spermatophyta</taxon>
        <taxon>Magnoliopsida</taxon>
        <taxon>Liliopsida</taxon>
        <taxon>Zingiberales</taxon>
        <taxon>Musaceae</taxon>
        <taxon>Musa</taxon>
    </lineage>
</organism>
<keyword evidence="7" id="KW-1185">Reference proteome</keyword>
<dbReference type="GO" id="GO:0000785">
    <property type="term" value="C:chromatin"/>
    <property type="evidence" value="ECO:0007669"/>
    <property type="project" value="TreeGrafter"/>
</dbReference>
<dbReference type="SUPFAM" id="SSF54928">
    <property type="entry name" value="RNA-binding domain, RBD"/>
    <property type="match status" value="1"/>
</dbReference>
<feature type="domain" description="RRM" evidence="5">
    <location>
        <begin position="63"/>
        <end position="144"/>
    </location>
</feature>
<gene>
    <name evidence="6" type="ORF">C4D60_Mb09t11780</name>
</gene>
<comment type="caution">
    <text evidence="6">The sequence shown here is derived from an EMBL/GenBank/DDBJ whole genome shotgun (WGS) entry which is preliminary data.</text>
</comment>
<dbReference type="STRING" id="52838.A0A4S8IH21"/>
<dbReference type="InterPro" id="IPR035979">
    <property type="entry name" value="RBD_domain_sf"/>
</dbReference>
<dbReference type="InterPro" id="IPR000504">
    <property type="entry name" value="RRM_dom"/>
</dbReference>
<evidence type="ECO:0000256" key="1">
    <source>
        <dbReference type="ARBA" id="ARBA00004123"/>
    </source>
</evidence>
<dbReference type="SMART" id="SM00360">
    <property type="entry name" value="RRM"/>
    <property type="match status" value="1"/>
</dbReference>
<evidence type="ECO:0000256" key="4">
    <source>
        <dbReference type="SAM" id="MobiDB-lite"/>
    </source>
</evidence>
<dbReference type="AlphaFoldDB" id="A0A4S8IH21"/>
<dbReference type="GO" id="GO:0003723">
    <property type="term" value="F:RNA binding"/>
    <property type="evidence" value="ECO:0007669"/>
    <property type="project" value="UniProtKB-UniRule"/>
</dbReference>
<dbReference type="PROSITE" id="PS50102">
    <property type="entry name" value="RRM"/>
    <property type="match status" value="1"/>
</dbReference>
<sequence>MGSMAKNDGASAGFLLVDCTGILSMGSLRPASDPDLSCRAFASVETKKTIPRGSLQSKDFKTNKIFVGGIRSTLTEDEFKNFFSKYGKVENHQIHQIIHDHSTNRSCGFGFIIFDSEEVVDDLLSEGNMIDLAGSEVEVKTAEPKKVSNQPASYGSEPRPRSFSDSFGGLGNTYGGFGGGGYGPGPYRTPEGFGGRFGGYGVGAGEFGGGYGGFDRGLGGNLGSAWILWGRAWW</sequence>
<comment type="subcellular location">
    <subcellularLocation>
        <location evidence="1">Nucleus</location>
    </subcellularLocation>
</comment>
<evidence type="ECO:0000256" key="3">
    <source>
        <dbReference type="PROSITE-ProRule" id="PRU00176"/>
    </source>
</evidence>
<keyword evidence="2" id="KW-0539">Nucleus</keyword>
<protein>
    <recommendedName>
        <fullName evidence="5">RRM domain-containing protein</fullName>
    </recommendedName>
</protein>
<dbReference type="GO" id="GO:0005654">
    <property type="term" value="C:nucleoplasm"/>
    <property type="evidence" value="ECO:0007669"/>
    <property type="project" value="TreeGrafter"/>
</dbReference>
<dbReference type="PANTHER" id="PTHR48033">
    <property type="entry name" value="RNA-BINDING (RRM/RBD/RNP MOTIFS) FAMILY PROTEIN"/>
    <property type="match status" value="1"/>
</dbReference>
<evidence type="ECO:0000259" key="5">
    <source>
        <dbReference type="PROSITE" id="PS50102"/>
    </source>
</evidence>
<keyword evidence="3" id="KW-0694">RNA-binding</keyword>
<dbReference type="Pfam" id="PF00076">
    <property type="entry name" value="RRM_1"/>
    <property type="match status" value="1"/>
</dbReference>
<feature type="region of interest" description="Disordered" evidence="4">
    <location>
        <begin position="141"/>
        <end position="161"/>
    </location>
</feature>
<dbReference type="PANTHER" id="PTHR48033:SF4">
    <property type="entry name" value="OS08G0320100 PROTEIN"/>
    <property type="match status" value="1"/>
</dbReference>
<evidence type="ECO:0000313" key="6">
    <source>
        <dbReference type="EMBL" id="THU47084.1"/>
    </source>
</evidence>
<reference evidence="6 7" key="1">
    <citation type="journal article" date="2019" name="Nat. Plants">
        <title>Genome sequencing of Musa balbisiana reveals subgenome evolution and function divergence in polyploid bananas.</title>
        <authorList>
            <person name="Yao X."/>
        </authorList>
    </citation>
    <scope>NUCLEOTIDE SEQUENCE [LARGE SCALE GENOMIC DNA]</scope>
    <source>
        <strain evidence="7">cv. DH-PKW</strain>
        <tissue evidence="6">Leaves</tissue>
    </source>
</reference>